<feature type="domain" description="AMP-dependent synthetase/ligase" evidence="10">
    <location>
        <begin position="54"/>
        <end position="462"/>
    </location>
</feature>
<evidence type="ECO:0000259" key="10">
    <source>
        <dbReference type="Pfam" id="PF00501"/>
    </source>
</evidence>
<evidence type="ECO:0000256" key="5">
    <source>
        <dbReference type="ARBA" id="ARBA00022741"/>
    </source>
</evidence>
<keyword evidence="7 9" id="KW-0067">ATP-binding</keyword>
<evidence type="ECO:0000256" key="2">
    <source>
        <dbReference type="ARBA" id="ARBA00004872"/>
    </source>
</evidence>
<evidence type="ECO:0000256" key="3">
    <source>
        <dbReference type="ARBA" id="ARBA00006432"/>
    </source>
</evidence>
<dbReference type="SUPFAM" id="SSF56801">
    <property type="entry name" value="Acetyl-CoA synthetase-like"/>
    <property type="match status" value="1"/>
</dbReference>
<sequence>MSQQKKFIYQVEEGKEGSDGRPSVGPVFRSIFAKDGFPEPIEGMDSCWDVFRMAVEKYPNNPMLGRREIVDGKAGKYVWQTYQEVYDIVIKLGNSLRSCGVKEKAKCGIYGANSPEWIISMEACNAHGLYCVPLYDTLGAGAVEFIISHSEVSIVFVEEKKIDELFKTCPNATEYMKTVVSFGSVTSEQKEQAENFGLVIYAWHEFLKLGEGKQHELPIKTKSDICTIMYTSGTTGDPKGVMISNESIVTLIAGVIRLLKSANEGLTVKDVYLSYLPLAHIFDRVIEECFIQHGAAIGFWRGDIKMLIEDLGELKPTIFCAVPRVLDRVYSGLQQKLSAGGILKKFMFDSAFSYKFGHMKKGQSHVEASPICDKLVFSKVKQGLGGNVRIILSGAAPLATHVESFLRVVACCHVLQGYGLTESCAGTFVSLPDELDMVGTVGPPVPNVDIRLESVPEMEYDALARTPRGDVGEWQPNGSMKIIDRKKNIFKLSQGEYVAVENLENIYGEVQAVDSVWVYGNSFESFLVAIANPNQHILERWAAENGVSGDFSAICQNAKAKEFILGELVKIAKEKKMKGFEIVKAIHLDPVAFDMERDLLTPTYKKKRPQLLKHYQTVIDEMYKTTNEKLASRG</sequence>
<evidence type="ECO:0000256" key="4">
    <source>
        <dbReference type="ARBA" id="ARBA00022598"/>
    </source>
</evidence>
<comment type="caution">
    <text evidence="11">The sequence shown here is derived from an EMBL/GenBank/DDBJ whole genome shotgun (WGS) entry which is preliminary data.</text>
</comment>
<dbReference type="EMBL" id="CABITT030000004">
    <property type="protein sequence ID" value="VVB03202.1"/>
    <property type="molecule type" value="Genomic_DNA"/>
</dbReference>
<dbReference type="PANTHER" id="PTHR43272">
    <property type="entry name" value="LONG-CHAIN-FATTY-ACID--COA LIGASE"/>
    <property type="match status" value="1"/>
</dbReference>
<comment type="similarity">
    <text evidence="3 9">Belongs to the ATP-dependent AMP-binding enzyme family.</text>
</comment>
<dbReference type="EC" id="6.2.1.3" evidence="8 9"/>
<dbReference type="PROSITE" id="PS00455">
    <property type="entry name" value="AMP_BINDING"/>
    <property type="match status" value="1"/>
</dbReference>
<dbReference type="InterPro" id="IPR000873">
    <property type="entry name" value="AMP-dep_synth/lig_dom"/>
</dbReference>
<comment type="cofactor">
    <cofactor evidence="1">
        <name>Mg(2+)</name>
        <dbReference type="ChEBI" id="CHEBI:18420"/>
    </cofactor>
</comment>
<accession>A0A565BNP3</accession>
<dbReference type="InterPro" id="IPR020845">
    <property type="entry name" value="AMP-binding_CS"/>
</dbReference>
<dbReference type="AlphaFoldDB" id="A0A565BNP3"/>
<dbReference type="InterPro" id="IPR042099">
    <property type="entry name" value="ANL_N_sf"/>
</dbReference>
<keyword evidence="6 9" id="KW-0276">Fatty acid metabolism</keyword>
<evidence type="ECO:0000256" key="8">
    <source>
        <dbReference type="ARBA" id="ARBA00026121"/>
    </source>
</evidence>
<comment type="function">
    <text evidence="9">Catalyzes the conversion of long-chain fatty acids to their active form acyl-CoAs for both synthesis of cellular lipids, and degradation via beta-oxidation.</text>
</comment>
<protein>
    <recommendedName>
        <fullName evidence="8 9">Long-chain-fatty-acid--CoA ligase</fullName>
        <ecNumber evidence="8 9">6.2.1.3</ecNumber>
    </recommendedName>
</protein>
<name>A0A565BNP3_9BRAS</name>
<dbReference type="GO" id="GO:0005524">
    <property type="term" value="F:ATP binding"/>
    <property type="evidence" value="ECO:0007669"/>
    <property type="project" value="UniProtKB-KW"/>
</dbReference>
<dbReference type="InterPro" id="IPR045311">
    <property type="entry name" value="LC-FACS_euk"/>
</dbReference>
<dbReference type="OrthoDB" id="1700726at2759"/>
<dbReference type="Pfam" id="PF00501">
    <property type="entry name" value="AMP-binding"/>
    <property type="match status" value="1"/>
</dbReference>
<dbReference type="GO" id="GO:0016020">
    <property type="term" value="C:membrane"/>
    <property type="evidence" value="ECO:0007669"/>
    <property type="project" value="TreeGrafter"/>
</dbReference>
<organism evidence="11 12">
    <name type="scientific">Arabis nemorensis</name>
    <dbReference type="NCBI Taxonomy" id="586526"/>
    <lineage>
        <taxon>Eukaryota</taxon>
        <taxon>Viridiplantae</taxon>
        <taxon>Streptophyta</taxon>
        <taxon>Embryophyta</taxon>
        <taxon>Tracheophyta</taxon>
        <taxon>Spermatophyta</taxon>
        <taxon>Magnoliopsida</taxon>
        <taxon>eudicotyledons</taxon>
        <taxon>Gunneridae</taxon>
        <taxon>Pentapetalae</taxon>
        <taxon>rosids</taxon>
        <taxon>malvids</taxon>
        <taxon>Brassicales</taxon>
        <taxon>Brassicaceae</taxon>
        <taxon>Arabideae</taxon>
        <taxon>Arabis</taxon>
    </lineage>
</organism>
<reference evidence="11" key="1">
    <citation type="submission" date="2019-07" db="EMBL/GenBank/DDBJ databases">
        <authorList>
            <person name="Dittberner H."/>
        </authorList>
    </citation>
    <scope>NUCLEOTIDE SEQUENCE [LARGE SCALE GENOMIC DNA]</scope>
</reference>
<evidence type="ECO:0000256" key="7">
    <source>
        <dbReference type="ARBA" id="ARBA00022840"/>
    </source>
</evidence>
<keyword evidence="5 9" id="KW-0547">Nucleotide-binding</keyword>
<evidence type="ECO:0000256" key="9">
    <source>
        <dbReference type="RuleBase" id="RU369030"/>
    </source>
</evidence>
<keyword evidence="4 9" id="KW-0436">Ligase</keyword>
<proteinExistence type="inferred from homology"/>
<dbReference type="PANTHER" id="PTHR43272:SF3">
    <property type="entry name" value="LONG CHAIN ACYL-COA SYNTHETASE 4"/>
    <property type="match status" value="1"/>
</dbReference>
<comment type="pathway">
    <text evidence="2 9">Lipid metabolism; fatty acid metabolism.</text>
</comment>
<evidence type="ECO:0000313" key="12">
    <source>
        <dbReference type="Proteomes" id="UP000489600"/>
    </source>
</evidence>
<dbReference type="GO" id="GO:0005783">
    <property type="term" value="C:endoplasmic reticulum"/>
    <property type="evidence" value="ECO:0007669"/>
    <property type="project" value="TreeGrafter"/>
</dbReference>
<keyword evidence="12" id="KW-1185">Reference proteome</keyword>
<evidence type="ECO:0000313" key="11">
    <source>
        <dbReference type="EMBL" id="VVB03202.1"/>
    </source>
</evidence>
<dbReference type="CDD" id="cd05927">
    <property type="entry name" value="LC-FACS_euk"/>
    <property type="match status" value="1"/>
</dbReference>
<gene>
    <name evidence="11" type="ORF">ANE_LOCUS13646</name>
</gene>
<evidence type="ECO:0000256" key="6">
    <source>
        <dbReference type="ARBA" id="ARBA00022832"/>
    </source>
</evidence>
<dbReference type="Proteomes" id="UP000489600">
    <property type="component" value="Unassembled WGS sequence"/>
</dbReference>
<comment type="catalytic activity">
    <reaction evidence="9">
        <text>a long-chain fatty acid + ATP + CoA = a long-chain fatty acyl-CoA + AMP + diphosphate</text>
        <dbReference type="Rhea" id="RHEA:15421"/>
        <dbReference type="ChEBI" id="CHEBI:30616"/>
        <dbReference type="ChEBI" id="CHEBI:33019"/>
        <dbReference type="ChEBI" id="CHEBI:57287"/>
        <dbReference type="ChEBI" id="CHEBI:57560"/>
        <dbReference type="ChEBI" id="CHEBI:83139"/>
        <dbReference type="ChEBI" id="CHEBI:456215"/>
        <dbReference type="EC" id="6.2.1.3"/>
    </reaction>
</comment>
<evidence type="ECO:0000256" key="1">
    <source>
        <dbReference type="ARBA" id="ARBA00001946"/>
    </source>
</evidence>
<dbReference type="UniPathway" id="UPA00199"/>
<keyword evidence="9" id="KW-0443">Lipid metabolism</keyword>
<dbReference type="Gene3D" id="3.40.50.12780">
    <property type="entry name" value="N-terminal domain of ligase-like"/>
    <property type="match status" value="1"/>
</dbReference>
<dbReference type="GO" id="GO:0004467">
    <property type="term" value="F:long-chain fatty acid-CoA ligase activity"/>
    <property type="evidence" value="ECO:0007669"/>
    <property type="project" value="UniProtKB-EC"/>
</dbReference>